<reference evidence="2" key="1">
    <citation type="journal article" date="2012" name="Science">
        <title>Fermentation, hydrogen, and sulfur metabolism in multiple uncultivated bacterial phyla.</title>
        <authorList>
            <person name="Wrighton K.C."/>
            <person name="Thomas B.C."/>
            <person name="Sharon I."/>
            <person name="Miller C.S."/>
            <person name="Castelle C.J."/>
            <person name="VerBerkmoes N.C."/>
            <person name="Wilkins M.J."/>
            <person name="Hettich R.L."/>
            <person name="Lipton M.S."/>
            <person name="Williams K.H."/>
            <person name="Long P.E."/>
            <person name="Banfield J.F."/>
        </authorList>
    </citation>
    <scope>NUCLEOTIDE SEQUENCE [LARGE SCALE GENOMIC DNA]</scope>
</reference>
<feature type="chain" id="PRO_5017469613" description="Lipoprotein" evidence="1">
    <location>
        <begin position="22"/>
        <end position="180"/>
    </location>
</feature>
<protein>
    <recommendedName>
        <fullName evidence="3">Lipoprotein</fullName>
    </recommendedName>
</protein>
<keyword evidence="1" id="KW-0732">Signal</keyword>
<dbReference type="PROSITE" id="PS51257">
    <property type="entry name" value="PROKAR_LIPOPROTEIN"/>
    <property type="match status" value="1"/>
</dbReference>
<gene>
    <name evidence="2" type="ORF">ACD_2C00200G0006</name>
</gene>
<proteinExistence type="predicted"/>
<comment type="caution">
    <text evidence="2">The sequence shown here is derived from an EMBL/GenBank/DDBJ whole genome shotgun (WGS) entry which is preliminary data.</text>
</comment>
<dbReference type="EMBL" id="AMFJ01000200">
    <property type="protein sequence ID" value="EKE29255.1"/>
    <property type="molecule type" value="Genomic_DNA"/>
</dbReference>
<evidence type="ECO:0008006" key="3">
    <source>
        <dbReference type="Google" id="ProtNLM"/>
    </source>
</evidence>
<evidence type="ECO:0000313" key="2">
    <source>
        <dbReference type="EMBL" id="EKE29255.1"/>
    </source>
</evidence>
<feature type="signal peptide" evidence="1">
    <location>
        <begin position="1"/>
        <end position="21"/>
    </location>
</feature>
<evidence type="ECO:0000256" key="1">
    <source>
        <dbReference type="SAM" id="SignalP"/>
    </source>
</evidence>
<name>K2H0E9_9BACT</name>
<accession>K2H0E9</accession>
<organism evidence="2">
    <name type="scientific">uncultured bacterium</name>
    <name type="common">gcode 4</name>
    <dbReference type="NCBI Taxonomy" id="1234023"/>
    <lineage>
        <taxon>Bacteria</taxon>
        <taxon>environmental samples</taxon>
    </lineage>
</organism>
<sequence length="180" mass="20629">MKKLLLLTPLLLILASCGGWTTSDTATKAFTSTWFTMNIPSAWVEVEQKTLPATKNGKIVLALTSSEINAWFANNLVVLSEDLSEITTSVKYSITNYVRTTWTVQEFIKLNEEDFKFPDEDEWKLYTFEAKYSTQTPKRKFLQTAKVCDHKAYLITIWINTDNANVAKYSRLLQSFNCTK</sequence>
<dbReference type="AlphaFoldDB" id="K2H0E9"/>